<keyword evidence="2" id="KW-0732">Signal</keyword>
<feature type="signal peptide" evidence="2">
    <location>
        <begin position="1"/>
        <end position="22"/>
    </location>
</feature>
<evidence type="ECO:0000256" key="2">
    <source>
        <dbReference type="SAM" id="SignalP"/>
    </source>
</evidence>
<feature type="region of interest" description="Disordered" evidence="1">
    <location>
        <begin position="30"/>
        <end position="110"/>
    </location>
</feature>
<gene>
    <name evidence="3" type="ORF">GSTENG00004072001</name>
</gene>
<feature type="region of interest" description="Disordered" evidence="1">
    <location>
        <begin position="286"/>
        <end position="330"/>
    </location>
</feature>
<feature type="compositionally biased region" description="Basic residues" evidence="1">
    <location>
        <begin position="74"/>
        <end position="84"/>
    </location>
</feature>
<dbReference type="AlphaFoldDB" id="Q4TAS2"/>
<feature type="chain" id="PRO_5004244692" evidence="2">
    <location>
        <begin position="23"/>
        <end position="330"/>
    </location>
</feature>
<protein>
    <submittedName>
        <fullName evidence="3">Chromosome undetermined SCAF7262, whole genome shotgun sequence</fullName>
    </submittedName>
</protein>
<name>Q4TAS2_TETNG</name>
<dbReference type="KEGG" id="tng:GSTEN00004072G001"/>
<feature type="compositionally biased region" description="Basic and acidic residues" evidence="1">
    <location>
        <begin position="50"/>
        <end position="64"/>
    </location>
</feature>
<sequence length="330" mass="37139">MALSQLLCTLALAAILSPKGRTRLRQGLCERQNHRRSERGPRKLALAGQSERRRGPVLRRDAHQQRVGADGCALHHRRPQRHHGFPGSHQPGGAQPQRGVSEGHPGDVPPVVRHLHQRQRHVPAEAVGPRQLHRVHLPHLPGRRKQHHPERHPELAHRLGQSCQRGFPRHPPGGGGAHRGEQPVQMHLPRSYGEHDLCRLRLRGQGLLPGRLWRPNDDGRQRYGLGPGWGGEFWNRLRPAQRSCRVRPRVPVPGLDQRRHWHQPAGLRFPELLRNRHRRDLQLLVTAASHRSSSRPRPNPRPGPRPGAKPRPGSGSGCGDHGAAACHDHR</sequence>
<dbReference type="EMBL" id="CAAE01007262">
    <property type="protein sequence ID" value="CAF90010.1"/>
    <property type="molecule type" value="Genomic_DNA"/>
</dbReference>
<reference evidence="3" key="2">
    <citation type="submission" date="2004-02" db="EMBL/GenBank/DDBJ databases">
        <authorList>
            <consortium name="Genoscope"/>
            <consortium name="Whitehead Institute Centre for Genome Research"/>
        </authorList>
    </citation>
    <scope>NUCLEOTIDE SEQUENCE</scope>
</reference>
<feature type="compositionally biased region" description="Pro residues" evidence="1">
    <location>
        <begin position="297"/>
        <end position="309"/>
    </location>
</feature>
<reference evidence="3" key="1">
    <citation type="journal article" date="2004" name="Nature">
        <title>Genome duplication in the teleost fish Tetraodon nigroviridis reveals the early vertebrate proto-karyotype.</title>
        <authorList>
            <person name="Jaillon O."/>
            <person name="Aury J.-M."/>
            <person name="Brunet F."/>
            <person name="Petit J.-L."/>
            <person name="Stange-Thomann N."/>
            <person name="Mauceli E."/>
            <person name="Bouneau L."/>
            <person name="Fischer C."/>
            <person name="Ozouf-Costaz C."/>
            <person name="Bernot A."/>
            <person name="Nicaud S."/>
            <person name="Jaffe D."/>
            <person name="Fisher S."/>
            <person name="Lutfalla G."/>
            <person name="Dossat C."/>
            <person name="Segurens B."/>
            <person name="Dasilva C."/>
            <person name="Salanoubat M."/>
            <person name="Levy M."/>
            <person name="Boudet N."/>
            <person name="Castellano S."/>
            <person name="Anthouard V."/>
            <person name="Jubin C."/>
            <person name="Castelli V."/>
            <person name="Katinka M."/>
            <person name="Vacherie B."/>
            <person name="Biemont C."/>
            <person name="Skalli Z."/>
            <person name="Cattolico L."/>
            <person name="Poulain J."/>
            <person name="De Berardinis V."/>
            <person name="Cruaud C."/>
            <person name="Duprat S."/>
            <person name="Brottier P."/>
            <person name="Coutanceau J.-P."/>
            <person name="Gouzy J."/>
            <person name="Parra G."/>
            <person name="Lardier G."/>
            <person name="Chapple C."/>
            <person name="McKernan K.J."/>
            <person name="McEwan P."/>
            <person name="Bosak S."/>
            <person name="Kellis M."/>
            <person name="Volff J.-N."/>
            <person name="Guigo R."/>
            <person name="Zody M.C."/>
            <person name="Mesirov J."/>
            <person name="Lindblad-Toh K."/>
            <person name="Birren B."/>
            <person name="Nusbaum C."/>
            <person name="Kahn D."/>
            <person name="Robinson-Rechavi M."/>
            <person name="Laudet V."/>
            <person name="Schachter V."/>
            <person name="Quetier F."/>
            <person name="Saurin W."/>
            <person name="Scarpelli C."/>
            <person name="Wincker P."/>
            <person name="Lander E.S."/>
            <person name="Weissenbach J."/>
            <person name="Roest Crollius H."/>
        </authorList>
    </citation>
    <scope>NUCLEOTIDE SEQUENCE [LARGE SCALE GENOMIC DNA]</scope>
</reference>
<organism evidence="3">
    <name type="scientific">Tetraodon nigroviridis</name>
    <name type="common">Spotted green pufferfish</name>
    <name type="synonym">Chelonodon nigroviridis</name>
    <dbReference type="NCBI Taxonomy" id="99883"/>
    <lineage>
        <taxon>Eukaryota</taxon>
        <taxon>Metazoa</taxon>
        <taxon>Chordata</taxon>
        <taxon>Craniata</taxon>
        <taxon>Vertebrata</taxon>
        <taxon>Euteleostomi</taxon>
        <taxon>Actinopterygii</taxon>
        <taxon>Neopterygii</taxon>
        <taxon>Teleostei</taxon>
        <taxon>Neoteleostei</taxon>
        <taxon>Acanthomorphata</taxon>
        <taxon>Eupercaria</taxon>
        <taxon>Tetraodontiformes</taxon>
        <taxon>Tetradontoidea</taxon>
        <taxon>Tetraodontidae</taxon>
        <taxon>Tetraodon</taxon>
    </lineage>
</organism>
<proteinExistence type="predicted"/>
<evidence type="ECO:0000256" key="1">
    <source>
        <dbReference type="SAM" id="MobiDB-lite"/>
    </source>
</evidence>
<accession>Q4TAS2</accession>
<evidence type="ECO:0000313" key="3">
    <source>
        <dbReference type="EMBL" id="CAF90010.1"/>
    </source>
</evidence>